<accession>A0A9X2HKC7</accession>
<gene>
    <name evidence="2" type="ORF">NBM05_11005</name>
</gene>
<sequence>MSAVPGDRRARLRRGTVLSIESVPASPGGHPAGPPAFYRWRRRAADPEEQLRRVHAIAATMGVALVEAVTGGRPVEQLARWVHPRVLERLRLRAGIESRAASAAPGATGRSTARVVVPGRRSGTGPSPRRQAGGGAGGGSAGPTEADDAARAPRRYGPRETRLRRVRAIRVAPEEYEASVVVDDGERTRALALRIHKPRGQWQIVEAEIG</sequence>
<name>A0A9X2HKC7_9MICC</name>
<dbReference type="Proteomes" id="UP001139502">
    <property type="component" value="Unassembled WGS sequence"/>
</dbReference>
<dbReference type="Pfam" id="PF20060">
    <property type="entry name" value="DUF6459"/>
    <property type="match status" value="2"/>
</dbReference>
<feature type="compositionally biased region" description="Low complexity" evidence="1">
    <location>
        <begin position="118"/>
        <end position="131"/>
    </location>
</feature>
<comment type="caution">
    <text evidence="2">The sequence shown here is derived from an EMBL/GenBank/DDBJ whole genome shotgun (WGS) entry which is preliminary data.</text>
</comment>
<feature type="compositionally biased region" description="Gly residues" evidence="1">
    <location>
        <begin position="132"/>
        <end position="141"/>
    </location>
</feature>
<protein>
    <submittedName>
        <fullName evidence="2">Rv3235 family protein</fullName>
    </submittedName>
</protein>
<dbReference type="RefSeq" id="WP_254167270.1">
    <property type="nucleotide sequence ID" value="NZ_JANAFB010000028.1"/>
</dbReference>
<dbReference type="AlphaFoldDB" id="A0A9X2HKC7"/>
<organism evidence="2 3">
    <name type="scientific">Rothia santali</name>
    <dbReference type="NCBI Taxonomy" id="2949643"/>
    <lineage>
        <taxon>Bacteria</taxon>
        <taxon>Bacillati</taxon>
        <taxon>Actinomycetota</taxon>
        <taxon>Actinomycetes</taxon>
        <taxon>Micrococcales</taxon>
        <taxon>Micrococcaceae</taxon>
        <taxon>Rothia</taxon>
    </lineage>
</organism>
<evidence type="ECO:0000313" key="3">
    <source>
        <dbReference type="Proteomes" id="UP001139502"/>
    </source>
</evidence>
<dbReference type="InterPro" id="IPR045596">
    <property type="entry name" value="DUF6459"/>
</dbReference>
<evidence type="ECO:0000256" key="1">
    <source>
        <dbReference type="SAM" id="MobiDB-lite"/>
    </source>
</evidence>
<reference evidence="2" key="1">
    <citation type="submission" date="2022-06" db="EMBL/GenBank/DDBJ databases">
        <title>Rothia sp. isolated from sandalwood seedling.</title>
        <authorList>
            <person name="Tuikhar N."/>
            <person name="Kirdat K."/>
            <person name="Thorat V."/>
            <person name="Swetha P."/>
            <person name="Padma S."/>
            <person name="Sundararaj R."/>
            <person name="Yadav A."/>
        </authorList>
    </citation>
    <scope>NUCLEOTIDE SEQUENCE</scope>
    <source>
        <strain evidence="2">AR01</strain>
    </source>
</reference>
<dbReference type="EMBL" id="JANAFB010000028">
    <property type="protein sequence ID" value="MCP3426513.1"/>
    <property type="molecule type" value="Genomic_DNA"/>
</dbReference>
<proteinExistence type="predicted"/>
<keyword evidence="3" id="KW-1185">Reference proteome</keyword>
<evidence type="ECO:0000313" key="2">
    <source>
        <dbReference type="EMBL" id="MCP3426513.1"/>
    </source>
</evidence>
<feature type="region of interest" description="Disordered" evidence="1">
    <location>
        <begin position="99"/>
        <end position="159"/>
    </location>
</feature>